<dbReference type="InterPro" id="IPR036291">
    <property type="entry name" value="NAD(P)-bd_dom_sf"/>
</dbReference>
<dbReference type="Pfam" id="PF13561">
    <property type="entry name" value="adh_short_C2"/>
    <property type="match status" value="1"/>
</dbReference>
<gene>
    <name evidence="3" type="ORF">EP51_12180</name>
</gene>
<dbReference type="Proteomes" id="UP000028488">
    <property type="component" value="Chromosome"/>
</dbReference>
<accession>A0A076EPL2</accession>
<dbReference type="GO" id="GO:0009062">
    <property type="term" value="P:fatty acid catabolic process"/>
    <property type="evidence" value="ECO:0007669"/>
    <property type="project" value="InterPro"/>
</dbReference>
<reference evidence="3 4" key="1">
    <citation type="submission" date="2014-07" db="EMBL/GenBank/DDBJ databases">
        <title>Genome Sequence of Rhodococcus opacus Strain R7, a Biodegrader of Mono- and Polycyclic Aromatic Hydrocarbons.</title>
        <authorList>
            <person name="Di Gennaro P."/>
            <person name="Zampolli J."/>
            <person name="Presti I."/>
            <person name="Cappelletti M."/>
            <person name="D'Ursi P."/>
            <person name="Orro A."/>
            <person name="Mezzelani A."/>
            <person name="Milanesi L."/>
        </authorList>
    </citation>
    <scope>NUCLEOTIDE SEQUENCE [LARGE SCALE GENOMIC DNA]</scope>
    <source>
        <strain evidence="3 4">R7</strain>
    </source>
</reference>
<dbReference type="SUPFAM" id="SSF51735">
    <property type="entry name" value="NAD(P)-binding Rossmann-fold domains"/>
    <property type="match status" value="1"/>
</dbReference>
<dbReference type="RefSeq" id="WP_128639356.1">
    <property type="nucleotide sequence ID" value="NZ_CP008947.1"/>
</dbReference>
<dbReference type="PRINTS" id="PR00080">
    <property type="entry name" value="SDRFAMILY"/>
</dbReference>
<dbReference type="PRINTS" id="PR00081">
    <property type="entry name" value="GDHRDH"/>
</dbReference>
<dbReference type="PANTHER" id="PTHR43296:SF2">
    <property type="entry name" value="PEROXISOMAL 2,4-DIENOYL-COA REDUCTASE [(3E)-ENOYL-COA-PRODUCING]"/>
    <property type="match status" value="1"/>
</dbReference>
<keyword evidence="1" id="KW-0521">NADP</keyword>
<dbReference type="InterPro" id="IPR045017">
    <property type="entry name" value="DECR2-like"/>
</dbReference>
<evidence type="ECO:0000313" key="3">
    <source>
        <dbReference type="EMBL" id="AII05334.1"/>
    </source>
</evidence>
<dbReference type="GO" id="GO:0008670">
    <property type="term" value="F:2,4-dienoyl-CoA reductase (NADPH) activity"/>
    <property type="evidence" value="ECO:0007669"/>
    <property type="project" value="InterPro"/>
</dbReference>
<dbReference type="CDD" id="cd05369">
    <property type="entry name" value="TER_DECR_SDR_a"/>
    <property type="match status" value="1"/>
</dbReference>
<dbReference type="InterPro" id="IPR002347">
    <property type="entry name" value="SDR_fam"/>
</dbReference>
<dbReference type="Gene3D" id="3.40.50.720">
    <property type="entry name" value="NAD(P)-binding Rossmann-like Domain"/>
    <property type="match status" value="1"/>
</dbReference>
<evidence type="ECO:0000256" key="1">
    <source>
        <dbReference type="ARBA" id="ARBA00022857"/>
    </source>
</evidence>
<dbReference type="eggNOG" id="COG1028">
    <property type="taxonomic scope" value="Bacteria"/>
</dbReference>
<dbReference type="AlphaFoldDB" id="A0A076EPL2"/>
<sequence length="276" mass="28769">MTETHSPVLVPNTADEFRDRVAVVTGGGSGIGRAVAMRWAAAGGTVVVFGRRQHALEDTVRAAERVGGKAEAVVCDVRDSDAVDAAIDGVVDRYGRLDALVNNAAGNFVVPSEDLSPGGWKAVVDIVLNGTFYCTRAAGRHMLATGRGTILNTIASYAWHGHPGTVHSAAAKAGVVAMTRTLAVEWGGRGVRINCIAPGPTETEGAGAALWPTEQDRVRVLSSVPAARFTTPEEVAESAAFLLSDRSGYVTGEVLVTDGGQWLGKSVYTDSRAAAR</sequence>
<dbReference type="EMBL" id="CP008947">
    <property type="protein sequence ID" value="AII05334.1"/>
    <property type="molecule type" value="Genomic_DNA"/>
</dbReference>
<keyword evidence="2" id="KW-0560">Oxidoreductase</keyword>
<proteinExistence type="predicted"/>
<protein>
    <submittedName>
        <fullName evidence="3">Short-chain dehydrogenase</fullName>
    </submittedName>
</protein>
<dbReference type="PANTHER" id="PTHR43296">
    <property type="entry name" value="PEROXISOMAL 2,4-DIENOYL-COA REDUCTASE"/>
    <property type="match status" value="1"/>
</dbReference>
<organism evidence="3 4">
    <name type="scientific">Rhodococcus opacus</name>
    <name type="common">Nocardia opaca</name>
    <dbReference type="NCBI Taxonomy" id="37919"/>
    <lineage>
        <taxon>Bacteria</taxon>
        <taxon>Bacillati</taxon>
        <taxon>Actinomycetota</taxon>
        <taxon>Actinomycetes</taxon>
        <taxon>Mycobacteriales</taxon>
        <taxon>Nocardiaceae</taxon>
        <taxon>Rhodococcus</taxon>
    </lineage>
</organism>
<evidence type="ECO:0000313" key="4">
    <source>
        <dbReference type="Proteomes" id="UP000028488"/>
    </source>
</evidence>
<dbReference type="FunFam" id="3.40.50.720:FF:000084">
    <property type="entry name" value="Short-chain dehydrogenase reductase"/>
    <property type="match status" value="1"/>
</dbReference>
<evidence type="ECO:0000256" key="2">
    <source>
        <dbReference type="ARBA" id="ARBA00023002"/>
    </source>
</evidence>
<name>A0A076EPL2_RHOOP</name>